<keyword evidence="3" id="KW-0805">Transcription regulation</keyword>
<keyword evidence="8" id="KW-1185">Reference proteome</keyword>
<keyword evidence="1" id="KW-0479">Metal-binding</keyword>
<evidence type="ECO:0000256" key="6">
    <source>
        <dbReference type="ARBA" id="ARBA00023242"/>
    </source>
</evidence>
<dbReference type="InterPro" id="IPR052360">
    <property type="entry name" value="Transcr_Regulatory_Proteins"/>
</dbReference>
<dbReference type="AlphaFoldDB" id="A0A9P5E1R1"/>
<dbReference type="PANTHER" id="PTHR36206:SF4">
    <property type="entry name" value="HYPOTHETICAL CONSERVED PROTEIN (EUROFUNG)-RELATED"/>
    <property type="match status" value="1"/>
</dbReference>
<evidence type="ECO:0000256" key="1">
    <source>
        <dbReference type="ARBA" id="ARBA00022723"/>
    </source>
</evidence>
<dbReference type="OrthoDB" id="3598904at2759"/>
<keyword evidence="5" id="KW-0804">Transcription</keyword>
<evidence type="ECO:0000313" key="7">
    <source>
        <dbReference type="EMBL" id="KAF4343465.1"/>
    </source>
</evidence>
<organism evidence="7 8">
    <name type="scientific">Fusarium beomiforme</name>
    <dbReference type="NCBI Taxonomy" id="44412"/>
    <lineage>
        <taxon>Eukaryota</taxon>
        <taxon>Fungi</taxon>
        <taxon>Dikarya</taxon>
        <taxon>Ascomycota</taxon>
        <taxon>Pezizomycotina</taxon>
        <taxon>Sordariomycetes</taxon>
        <taxon>Hypocreomycetidae</taxon>
        <taxon>Hypocreales</taxon>
        <taxon>Nectriaceae</taxon>
        <taxon>Fusarium</taxon>
        <taxon>Fusarium burgessii species complex</taxon>
    </lineage>
</organism>
<dbReference type="GO" id="GO:0046872">
    <property type="term" value="F:metal ion binding"/>
    <property type="evidence" value="ECO:0007669"/>
    <property type="project" value="UniProtKB-KW"/>
</dbReference>
<protein>
    <submittedName>
        <fullName evidence="7">Uncharacterized protein</fullName>
    </submittedName>
</protein>
<dbReference type="EMBL" id="PVQB02000090">
    <property type="protein sequence ID" value="KAF4343465.1"/>
    <property type="molecule type" value="Genomic_DNA"/>
</dbReference>
<dbReference type="PANTHER" id="PTHR36206">
    <property type="entry name" value="ASPERCRYPTIN BIOSYNTHESIS CLUSTER-SPECIFIC TRANSCRIPTION REGULATOR ATNN-RELATED"/>
    <property type="match status" value="1"/>
</dbReference>
<keyword evidence="6" id="KW-0539">Nucleus</keyword>
<evidence type="ECO:0000256" key="4">
    <source>
        <dbReference type="ARBA" id="ARBA00023125"/>
    </source>
</evidence>
<evidence type="ECO:0000256" key="3">
    <source>
        <dbReference type="ARBA" id="ARBA00023015"/>
    </source>
</evidence>
<evidence type="ECO:0000256" key="5">
    <source>
        <dbReference type="ARBA" id="ARBA00023163"/>
    </source>
</evidence>
<reference evidence="7" key="1">
    <citation type="journal article" date="2017" name="Mycologia">
        <title>Fusarium algeriense, sp. nov., a novel toxigenic crown rot pathogen of durum wheat from Algeria is nested in the Fusarium burgessii species complex.</title>
        <authorList>
            <person name="Laraba I."/>
            <person name="Keddad A."/>
            <person name="Boureghda H."/>
            <person name="Abdallah N."/>
            <person name="Vaughan M.M."/>
            <person name="Proctor R.H."/>
            <person name="Busman M."/>
            <person name="O'Donnell K."/>
        </authorList>
    </citation>
    <scope>NUCLEOTIDE SEQUENCE</scope>
    <source>
        <strain evidence="7">NRRL 25174</strain>
    </source>
</reference>
<comment type="caution">
    <text evidence="7">The sequence shown here is derived from an EMBL/GenBank/DDBJ whole genome shotgun (WGS) entry which is preliminary data.</text>
</comment>
<sequence length="340" mass="38788">MMGRWSDSQVHFMAGHRLLSQTGHGAETSSAAEILTRLDMLAMTFSDSSAPYPYKHVPRTVWIDEYMKNADIESYDQAGTALFGLMRRFMMLSETTVAGDEEGAAKDLAMLQLIIKDLISWEYKMSQFERRHPNPHDEIGAVSIRLYHTVLRTFLEGGGFGPETRWDSFLGHYERILTLAETLWSNTPKSHIQSPLSLEPGFIVPIFMATQRCRHPWLRRRAISFLYKIKRQEGMWHSDGAAAVGQRIMEVEGQKYFDSDLACPLETMEDVPWEAWAEMKELPARTSWAGIERVPERVRVRETLVMVDAIEKRVDLSLIMSSGEDIGSFGEVRSETVTFG</sequence>
<dbReference type="GO" id="GO:0003677">
    <property type="term" value="F:DNA binding"/>
    <property type="evidence" value="ECO:0007669"/>
    <property type="project" value="UniProtKB-KW"/>
</dbReference>
<reference evidence="7" key="2">
    <citation type="submission" date="2020-02" db="EMBL/GenBank/DDBJ databases">
        <title>Identification and distribution of gene clusters putatively required for synthesis of sphingolipid metabolism inhibitors in phylogenetically diverse species of the filamentous fungus Fusarium.</title>
        <authorList>
            <person name="Kim H.-S."/>
            <person name="Busman M."/>
            <person name="Brown D.W."/>
            <person name="Divon H."/>
            <person name="Uhlig S."/>
            <person name="Proctor R.H."/>
        </authorList>
    </citation>
    <scope>NUCLEOTIDE SEQUENCE</scope>
    <source>
        <strain evidence="7">NRRL 25174</strain>
    </source>
</reference>
<name>A0A9P5E1R1_9HYPO</name>
<evidence type="ECO:0000313" key="8">
    <source>
        <dbReference type="Proteomes" id="UP000730481"/>
    </source>
</evidence>
<evidence type="ECO:0000256" key="2">
    <source>
        <dbReference type="ARBA" id="ARBA00022833"/>
    </source>
</evidence>
<accession>A0A9P5E1R1</accession>
<gene>
    <name evidence="7" type="ORF">FBEOM_2607</name>
</gene>
<proteinExistence type="predicted"/>
<dbReference type="Proteomes" id="UP000730481">
    <property type="component" value="Unassembled WGS sequence"/>
</dbReference>
<keyword evidence="4" id="KW-0238">DNA-binding</keyword>
<keyword evidence="2" id="KW-0862">Zinc</keyword>